<dbReference type="Proteomes" id="UP001429601">
    <property type="component" value="Unassembled WGS sequence"/>
</dbReference>
<accession>A0ABX0Q5V2</accession>
<reference evidence="1 2" key="1">
    <citation type="journal article" date="2011" name="Curr. Microbiol.">
        <title>Luteibacter jiangsuensis sp. nov.: a methamidophos-degrading bacterium isolated from a methamidophos-manufacturing factory.</title>
        <authorList>
            <person name="Wang L."/>
            <person name="Wang G.L."/>
            <person name="Li S.P."/>
            <person name="Jiang J.D."/>
        </authorList>
    </citation>
    <scope>NUCLEOTIDE SEQUENCE [LARGE SCALE GENOMIC DNA]</scope>
    <source>
        <strain evidence="1 2">CGMCC 1.10133</strain>
    </source>
</reference>
<evidence type="ECO:0000313" key="2">
    <source>
        <dbReference type="Proteomes" id="UP001429601"/>
    </source>
</evidence>
<gene>
    <name evidence="1" type="ORF">HBF26_09805</name>
</gene>
<protein>
    <submittedName>
        <fullName evidence="1">Uncharacterized protein</fullName>
    </submittedName>
</protein>
<name>A0ABX0Q5V2_9GAMM</name>
<sequence>MDIQANRTVTVRVPPGTAKNPPAATLVSVAEPKVDAAPKIDFQHMTVGEYIDTLNHLCQSGQITHEEALDIYITCIPPTAPCATNAEHLRLPMRISYDRMRDEIAELASGGRLEERDRHQRVLDLLVRLDGTPRGIDIRA</sequence>
<comment type="caution">
    <text evidence="1">The sequence shown here is derived from an EMBL/GenBank/DDBJ whole genome shotgun (WGS) entry which is preliminary data.</text>
</comment>
<organism evidence="1 2">
    <name type="scientific">Luteibacter jiangsuensis</name>
    <dbReference type="NCBI Taxonomy" id="637577"/>
    <lineage>
        <taxon>Bacteria</taxon>
        <taxon>Pseudomonadati</taxon>
        <taxon>Pseudomonadota</taxon>
        <taxon>Gammaproteobacteria</taxon>
        <taxon>Lysobacterales</taxon>
        <taxon>Rhodanobacteraceae</taxon>
        <taxon>Luteibacter</taxon>
    </lineage>
</organism>
<dbReference type="EMBL" id="JAAQQR010000003">
    <property type="protein sequence ID" value="NID05181.1"/>
    <property type="molecule type" value="Genomic_DNA"/>
</dbReference>
<dbReference type="RefSeq" id="WP_167125431.1">
    <property type="nucleotide sequence ID" value="NZ_JAAQQR010000003.1"/>
</dbReference>
<proteinExistence type="predicted"/>
<evidence type="ECO:0000313" key="1">
    <source>
        <dbReference type="EMBL" id="NID05181.1"/>
    </source>
</evidence>
<keyword evidence="2" id="KW-1185">Reference proteome</keyword>